<comment type="caution">
    <text evidence="1">The sequence shown here is derived from an EMBL/GenBank/DDBJ whole genome shotgun (WGS) entry which is preliminary data.</text>
</comment>
<name>A0A1R0H2E5_9FUNG</name>
<evidence type="ECO:0000313" key="1">
    <source>
        <dbReference type="EMBL" id="OLY83318.1"/>
    </source>
</evidence>
<gene>
    <name evidence="1" type="ORF">AYI68_g2543</name>
</gene>
<dbReference type="AlphaFoldDB" id="A0A1R0H2E5"/>
<reference evidence="1 2" key="1">
    <citation type="journal article" date="2016" name="Mol. Biol. Evol.">
        <title>Genome-Wide Survey of Gut Fungi (Harpellales) Reveals the First Horizontally Transferred Ubiquitin Gene from a Mosquito Host.</title>
        <authorList>
            <person name="Wang Y."/>
            <person name="White M.M."/>
            <person name="Kvist S."/>
            <person name="Moncalvo J.M."/>
        </authorList>
    </citation>
    <scope>NUCLEOTIDE SEQUENCE [LARGE SCALE GENOMIC DNA]</scope>
    <source>
        <strain evidence="1 2">ALG-7-W6</strain>
    </source>
</reference>
<accession>A0A1R0H2E5</accession>
<protein>
    <submittedName>
        <fullName evidence="1">Uncharacterized protein</fullName>
    </submittedName>
</protein>
<sequence>MQEIPQIMVKWKALPVSGPSFRTIAQSPYLYQGSTTNAEMGSILVNQDLRITGRPHYSRKVKGVMLIQHGKIYYKLEEFLYKIKSSKLTLSASQTILYPGMHISSREMTLKVSPSKVGDLRREASKLLKTGKLVQMAEYLRLPALEPYIPVNQEFQERDSNFDSHRLIVEVGYLAFKSQGAFGDPATAITGNDGGTRPQKWKISVNR</sequence>
<evidence type="ECO:0000313" key="2">
    <source>
        <dbReference type="Proteomes" id="UP000187455"/>
    </source>
</evidence>
<keyword evidence="2" id="KW-1185">Reference proteome</keyword>
<organism evidence="1 2">
    <name type="scientific">Smittium mucronatum</name>
    <dbReference type="NCBI Taxonomy" id="133383"/>
    <lineage>
        <taxon>Eukaryota</taxon>
        <taxon>Fungi</taxon>
        <taxon>Fungi incertae sedis</taxon>
        <taxon>Zoopagomycota</taxon>
        <taxon>Kickxellomycotina</taxon>
        <taxon>Harpellomycetes</taxon>
        <taxon>Harpellales</taxon>
        <taxon>Legeriomycetaceae</taxon>
        <taxon>Smittium</taxon>
    </lineage>
</organism>
<dbReference type="EMBL" id="LSSL01000958">
    <property type="protein sequence ID" value="OLY83318.1"/>
    <property type="molecule type" value="Genomic_DNA"/>
</dbReference>
<proteinExistence type="predicted"/>
<dbReference type="Proteomes" id="UP000187455">
    <property type="component" value="Unassembled WGS sequence"/>
</dbReference>